<dbReference type="InterPro" id="IPR015943">
    <property type="entry name" value="WD40/YVTN_repeat-like_dom_sf"/>
</dbReference>
<keyword evidence="9" id="KW-1185">Reference proteome</keyword>
<evidence type="ECO:0000256" key="2">
    <source>
        <dbReference type="ARBA" id="ARBA00022574"/>
    </source>
</evidence>
<feature type="compositionally biased region" description="Pro residues" evidence="7">
    <location>
        <begin position="608"/>
        <end position="623"/>
    </location>
</feature>
<feature type="compositionally biased region" description="Low complexity" evidence="7">
    <location>
        <begin position="672"/>
        <end position="683"/>
    </location>
</feature>
<gene>
    <name evidence="8" type="ORF">DdX_05781</name>
</gene>
<accession>A0AAD4N7U9</accession>
<evidence type="ECO:0000256" key="3">
    <source>
        <dbReference type="ARBA" id="ARBA00022664"/>
    </source>
</evidence>
<dbReference type="SUPFAM" id="SSF50978">
    <property type="entry name" value="WD40 repeat-like"/>
    <property type="match status" value="1"/>
</dbReference>
<comment type="caution">
    <text evidence="8">The sequence shown here is derived from an EMBL/GenBank/DDBJ whole genome shotgun (WGS) entry which is preliminary data.</text>
</comment>
<dbReference type="SMART" id="SM00320">
    <property type="entry name" value="WD40"/>
    <property type="match status" value="7"/>
</dbReference>
<feature type="repeat" description="WD" evidence="6">
    <location>
        <begin position="210"/>
        <end position="242"/>
    </location>
</feature>
<comment type="subcellular location">
    <subcellularLocation>
        <location evidence="1">Nucleus</location>
    </subcellularLocation>
</comment>
<dbReference type="InterPro" id="IPR001680">
    <property type="entry name" value="WD40_rpt"/>
</dbReference>
<feature type="region of interest" description="Disordered" evidence="7">
    <location>
        <begin position="1"/>
        <end position="28"/>
    </location>
</feature>
<keyword evidence="2 6" id="KW-0853">WD repeat</keyword>
<dbReference type="Pfam" id="PF00400">
    <property type="entry name" value="WD40"/>
    <property type="match status" value="7"/>
</dbReference>
<dbReference type="PROSITE" id="PS50294">
    <property type="entry name" value="WD_REPEATS_REGION"/>
    <property type="match status" value="5"/>
</dbReference>
<feature type="repeat" description="WD" evidence="6">
    <location>
        <begin position="252"/>
        <end position="284"/>
    </location>
</feature>
<evidence type="ECO:0000256" key="7">
    <source>
        <dbReference type="SAM" id="MobiDB-lite"/>
    </source>
</evidence>
<feature type="compositionally biased region" description="Basic and acidic residues" evidence="7">
    <location>
        <begin position="697"/>
        <end position="708"/>
    </location>
</feature>
<dbReference type="PRINTS" id="PR00320">
    <property type="entry name" value="GPROTEINBRPT"/>
</dbReference>
<feature type="repeat" description="WD" evidence="6">
    <location>
        <begin position="380"/>
        <end position="422"/>
    </location>
</feature>
<dbReference type="PANTHER" id="PTHR22836:SF0">
    <property type="entry name" value="PRE-MRNA 3' END PROCESSING PROTEIN WDR33"/>
    <property type="match status" value="1"/>
</dbReference>
<feature type="repeat" description="WD" evidence="6">
    <location>
        <begin position="338"/>
        <end position="379"/>
    </location>
</feature>
<evidence type="ECO:0000256" key="6">
    <source>
        <dbReference type="PROSITE-ProRule" id="PRU00221"/>
    </source>
</evidence>
<organism evidence="8 9">
    <name type="scientific">Ditylenchus destructor</name>
    <dbReference type="NCBI Taxonomy" id="166010"/>
    <lineage>
        <taxon>Eukaryota</taxon>
        <taxon>Metazoa</taxon>
        <taxon>Ecdysozoa</taxon>
        <taxon>Nematoda</taxon>
        <taxon>Chromadorea</taxon>
        <taxon>Rhabditida</taxon>
        <taxon>Tylenchina</taxon>
        <taxon>Tylenchomorpha</taxon>
        <taxon>Sphaerularioidea</taxon>
        <taxon>Anguinidae</taxon>
        <taxon>Anguininae</taxon>
        <taxon>Ditylenchus</taxon>
    </lineage>
</organism>
<dbReference type="PROSITE" id="PS50082">
    <property type="entry name" value="WD_REPEATS_2"/>
    <property type="match status" value="6"/>
</dbReference>
<feature type="repeat" description="WD" evidence="6">
    <location>
        <begin position="294"/>
        <end position="320"/>
    </location>
</feature>
<keyword evidence="4" id="KW-0677">Repeat</keyword>
<dbReference type="Gene3D" id="2.130.10.10">
    <property type="entry name" value="YVTN repeat-like/Quinoprotein amine dehydrogenase"/>
    <property type="match status" value="2"/>
</dbReference>
<dbReference type="CDD" id="cd00200">
    <property type="entry name" value="WD40"/>
    <property type="match status" value="1"/>
</dbReference>
<dbReference type="InterPro" id="IPR036322">
    <property type="entry name" value="WD40_repeat_dom_sf"/>
</dbReference>
<evidence type="ECO:0000313" key="8">
    <source>
        <dbReference type="EMBL" id="KAI1720392.1"/>
    </source>
</evidence>
<dbReference type="Proteomes" id="UP001201812">
    <property type="component" value="Unassembled WGS sequence"/>
</dbReference>
<dbReference type="AlphaFoldDB" id="A0AAD4N7U9"/>
<dbReference type="FunFam" id="2.130.10.10:FF:000085">
    <property type="entry name" value="WD repeat domain 33"/>
    <property type="match status" value="1"/>
</dbReference>
<evidence type="ECO:0000256" key="1">
    <source>
        <dbReference type="ARBA" id="ARBA00004123"/>
    </source>
</evidence>
<feature type="compositionally biased region" description="Low complexity" evidence="7">
    <location>
        <begin position="624"/>
        <end position="637"/>
    </location>
</feature>
<keyword evidence="5" id="KW-0539">Nucleus</keyword>
<dbReference type="FunFam" id="2.130.10.10:FF:000069">
    <property type="entry name" value="WD repeat domain 33"/>
    <property type="match status" value="1"/>
</dbReference>
<feature type="compositionally biased region" description="Basic and acidic residues" evidence="7">
    <location>
        <begin position="593"/>
        <end position="604"/>
    </location>
</feature>
<evidence type="ECO:0000313" key="9">
    <source>
        <dbReference type="Proteomes" id="UP001201812"/>
    </source>
</evidence>
<feature type="repeat" description="WD" evidence="6">
    <location>
        <begin position="424"/>
        <end position="455"/>
    </location>
</feature>
<evidence type="ECO:0000256" key="5">
    <source>
        <dbReference type="ARBA" id="ARBA00023242"/>
    </source>
</evidence>
<feature type="region of interest" description="Disordered" evidence="7">
    <location>
        <begin position="579"/>
        <end position="651"/>
    </location>
</feature>
<keyword evidence="3" id="KW-0507">mRNA processing</keyword>
<dbReference type="GO" id="GO:0005847">
    <property type="term" value="C:mRNA cleavage and polyadenylation specificity factor complex"/>
    <property type="evidence" value="ECO:0007669"/>
    <property type="project" value="TreeGrafter"/>
</dbReference>
<dbReference type="EMBL" id="JAKKPZ010000006">
    <property type="protein sequence ID" value="KAI1720392.1"/>
    <property type="molecule type" value="Genomic_DNA"/>
</dbReference>
<dbReference type="InterPro" id="IPR045245">
    <property type="entry name" value="Pfs2-like"/>
</dbReference>
<feature type="region of interest" description="Disordered" evidence="7">
    <location>
        <begin position="664"/>
        <end position="779"/>
    </location>
</feature>
<evidence type="ECO:0000256" key="4">
    <source>
        <dbReference type="ARBA" id="ARBA00022737"/>
    </source>
</evidence>
<dbReference type="PANTHER" id="PTHR22836">
    <property type="entry name" value="WD40 REPEAT PROTEIN"/>
    <property type="match status" value="1"/>
</dbReference>
<protein>
    <submittedName>
        <fullName evidence="8">WD domain, g-beta repeat domain-containing protein</fullName>
    </submittedName>
</protein>
<dbReference type="InterPro" id="IPR020472">
    <property type="entry name" value="WD40_PAC1"/>
</dbReference>
<reference evidence="8" key="1">
    <citation type="submission" date="2022-01" db="EMBL/GenBank/DDBJ databases">
        <title>Genome Sequence Resource for Two Populations of Ditylenchus destructor, the Migratory Endoparasitic Phytonematode.</title>
        <authorList>
            <person name="Zhang H."/>
            <person name="Lin R."/>
            <person name="Xie B."/>
        </authorList>
    </citation>
    <scope>NUCLEOTIDE SEQUENCE</scope>
    <source>
        <strain evidence="8">BazhouSP</strain>
    </source>
</reference>
<sequence length="779" mass="86086">MATVTINPMQQMRSQSSHSVGQPSTSSSVNFAEANLLPAIQQQQNPASQGTMQHNNFGQPQAQTSTFYQPIHLRPAYRFKTTTQIRPEDLIQDGPGRRLRKNVANVRKHIDYIANVLNHLDARLWQHSRRERVVLQPDILYQRDVLPPLATPDTPVDCVMTKFVRAATNKVKCPVYALCWTPEGKRVITGASSGEFTLWNGTAFNFETILQAHDVAVRALKWSHNDQWLASADHDGFVKYWQPNMNSVHMFQAHKDEPIRSLSFAPTDIKLATASDDSTVRVWDFARCIEERVLRGHGADVRSVDWHPSKGLIATGSRDSQQPVKLWDPKTGQCLTTLHDHKNSVMSVQWNRNGNWLLTGSRDHLIKLYDIRMMKEMQTFRGHKKEVTSLAWHPIHEGLFVSGGGDGSLGYWLVNADKELALLEQAHDQAVWTLEWHPLGHILATGSNDNNTKFWARNRPGDTQEDIFGLTASSANPGGILTTTASASASDVRASQSADMDDAAGSEETPAAHVIPGLGLDDNIFEEMNRDIPAIGFLPGLGGTGSMENGGMFGAKRTLIKQPPPKKAQRQFERMWMVSRPGGGSADIDDENGADHGEGSDQFEKAPSGPPKPKASLLGPPPSAAAISHPASQSLLSHPPPPMQPPSQTQMQYFTTPNYTTQKPAFAAQSHQPPAQTPQALPPKSQSESWRVPSAHPLDDGPYDKHFEGPPPPVRNWPKEQWNKNTTNAGPMRRAQTPQRGGSGPVRRGMHEGGPPRGMYRGRGRGYGSGRGRQQMYNE</sequence>
<proteinExistence type="predicted"/>
<name>A0AAD4N7U9_9BILA</name>
<dbReference type="GO" id="GO:0031124">
    <property type="term" value="P:mRNA 3'-end processing"/>
    <property type="evidence" value="ECO:0007669"/>
    <property type="project" value="InterPro"/>
</dbReference>